<dbReference type="AlphaFoldDB" id="A0A0F9JXQ7"/>
<gene>
    <name evidence="1" type="ORF">LCGC14_1473070</name>
</gene>
<accession>A0A0F9JXQ7</accession>
<dbReference type="EMBL" id="LAZR01010382">
    <property type="protein sequence ID" value="KKM67241.1"/>
    <property type="molecule type" value="Genomic_DNA"/>
</dbReference>
<proteinExistence type="predicted"/>
<reference evidence="1" key="1">
    <citation type="journal article" date="2015" name="Nature">
        <title>Complex archaea that bridge the gap between prokaryotes and eukaryotes.</title>
        <authorList>
            <person name="Spang A."/>
            <person name="Saw J.H."/>
            <person name="Jorgensen S.L."/>
            <person name="Zaremba-Niedzwiedzka K."/>
            <person name="Martijn J."/>
            <person name="Lind A.E."/>
            <person name="van Eijk R."/>
            <person name="Schleper C."/>
            <person name="Guy L."/>
            <person name="Ettema T.J."/>
        </authorList>
    </citation>
    <scope>NUCLEOTIDE SEQUENCE</scope>
</reference>
<name>A0A0F9JXQ7_9ZZZZ</name>
<protein>
    <submittedName>
        <fullName evidence="1">Uncharacterized protein</fullName>
    </submittedName>
</protein>
<organism evidence="1">
    <name type="scientific">marine sediment metagenome</name>
    <dbReference type="NCBI Taxonomy" id="412755"/>
    <lineage>
        <taxon>unclassified sequences</taxon>
        <taxon>metagenomes</taxon>
        <taxon>ecological metagenomes</taxon>
    </lineage>
</organism>
<evidence type="ECO:0000313" key="1">
    <source>
        <dbReference type="EMBL" id="KKM67241.1"/>
    </source>
</evidence>
<sequence length="58" mass="6866">MDKELYNKLNGIRNDNRPENLVALAKNGERGHHGYLVMQVQQKRIRELEEILNAYPQF</sequence>
<comment type="caution">
    <text evidence="1">The sequence shown here is derived from an EMBL/GenBank/DDBJ whole genome shotgun (WGS) entry which is preliminary data.</text>
</comment>